<comment type="caution">
    <text evidence="2">The sequence shown here is derived from an EMBL/GenBank/DDBJ whole genome shotgun (WGS) entry which is preliminary data.</text>
</comment>
<dbReference type="Gene3D" id="3.90.1140.10">
    <property type="entry name" value="Cyclic phosphodiesterase"/>
    <property type="match status" value="1"/>
</dbReference>
<dbReference type="SUPFAM" id="SSF55144">
    <property type="entry name" value="LigT-like"/>
    <property type="match status" value="1"/>
</dbReference>
<dbReference type="HAMAP" id="MF_01940">
    <property type="entry name" value="RNA_CPDase"/>
    <property type="match status" value="1"/>
</dbReference>
<dbReference type="NCBIfam" id="TIGR02258">
    <property type="entry name" value="2_5_ligase"/>
    <property type="match status" value="1"/>
</dbReference>
<name>A0A7C3CLC8_9BACT</name>
<gene>
    <name evidence="2" type="primary">thpR</name>
    <name evidence="2" type="ORF">ENJ40_09205</name>
</gene>
<organism evidence="2">
    <name type="scientific">Thermosulfurimonas dismutans</name>
    <dbReference type="NCBI Taxonomy" id="999894"/>
    <lineage>
        <taxon>Bacteria</taxon>
        <taxon>Pseudomonadati</taxon>
        <taxon>Thermodesulfobacteriota</taxon>
        <taxon>Thermodesulfobacteria</taxon>
        <taxon>Thermodesulfobacteriales</taxon>
        <taxon>Thermodesulfobacteriaceae</taxon>
        <taxon>Thermosulfurimonas</taxon>
    </lineage>
</organism>
<accession>A0A7C3CLC8</accession>
<dbReference type="PANTHER" id="PTHR35561">
    <property type="entry name" value="RNA 2',3'-CYCLIC PHOSPHODIESTERASE"/>
    <property type="match status" value="1"/>
</dbReference>
<dbReference type="PANTHER" id="PTHR35561:SF1">
    <property type="entry name" value="RNA 2',3'-CYCLIC PHOSPHODIESTERASE"/>
    <property type="match status" value="1"/>
</dbReference>
<feature type="non-terminal residue" evidence="2">
    <location>
        <position position="169"/>
    </location>
</feature>
<dbReference type="Pfam" id="PF13563">
    <property type="entry name" value="2_5_RNA_ligase2"/>
    <property type="match status" value="1"/>
</dbReference>
<dbReference type="Proteomes" id="UP000886043">
    <property type="component" value="Unassembled WGS sequence"/>
</dbReference>
<dbReference type="GO" id="GO:0004113">
    <property type="term" value="F:2',3'-cyclic-nucleotide 3'-phosphodiesterase activity"/>
    <property type="evidence" value="ECO:0007669"/>
    <property type="project" value="InterPro"/>
</dbReference>
<keyword evidence="1" id="KW-0378">Hydrolase</keyword>
<reference evidence="2" key="1">
    <citation type="journal article" date="2020" name="mSystems">
        <title>Genome- and Community-Level Interaction Insights into Carbon Utilization and Element Cycling Functions of Hydrothermarchaeota in Hydrothermal Sediment.</title>
        <authorList>
            <person name="Zhou Z."/>
            <person name="Liu Y."/>
            <person name="Xu W."/>
            <person name="Pan J."/>
            <person name="Luo Z.H."/>
            <person name="Li M."/>
        </authorList>
    </citation>
    <scope>NUCLEOTIDE SEQUENCE [LARGE SCALE GENOMIC DNA]</scope>
    <source>
        <strain evidence="2">HyVt-483</strain>
    </source>
</reference>
<dbReference type="InterPro" id="IPR004175">
    <property type="entry name" value="RNA_CPDase"/>
</dbReference>
<dbReference type="AlphaFoldDB" id="A0A7C3CLC8"/>
<dbReference type="InterPro" id="IPR009097">
    <property type="entry name" value="Cyclic_Pdiesterase"/>
</dbReference>
<sequence length="169" mass="19593">MRCFLAVALPEEIKEILRGLQEELRPVGTGVRWVRPEGFHLTLKFFGEIPEGKLPALVRAAEKAARDFEPFELTLSEIGFFPERGAPRVIWVGLSGEIKTLTELHRRLEKAFKKTGFPPERRPFHPHLTLARVKDPRQGEKLRRRAAELHVPHETFRVEGLTFYRSRLH</sequence>
<protein>
    <submittedName>
        <fullName evidence="2">RNA 2',3'-cyclic phosphodiesterase</fullName>
    </submittedName>
</protein>
<proteinExistence type="inferred from homology"/>
<evidence type="ECO:0000313" key="2">
    <source>
        <dbReference type="EMBL" id="HFC98611.1"/>
    </source>
</evidence>
<dbReference type="GO" id="GO:0008664">
    <property type="term" value="F:RNA 2',3'-cyclic 3'-phosphodiesterase activity"/>
    <property type="evidence" value="ECO:0007669"/>
    <property type="project" value="InterPro"/>
</dbReference>
<evidence type="ECO:0000256" key="1">
    <source>
        <dbReference type="ARBA" id="ARBA00022801"/>
    </source>
</evidence>
<dbReference type="EMBL" id="DRMH01000126">
    <property type="protein sequence ID" value="HFC98611.1"/>
    <property type="molecule type" value="Genomic_DNA"/>
</dbReference>